<dbReference type="GeneID" id="106674015"/>
<dbReference type="RefSeq" id="XP_014261927.1">
    <property type="nucleotide sequence ID" value="XM_014406441.1"/>
</dbReference>
<proteinExistence type="predicted"/>
<evidence type="ECO:0000313" key="2">
    <source>
        <dbReference type="Proteomes" id="UP000494040"/>
    </source>
</evidence>
<evidence type="ECO:0000313" key="1">
    <source>
        <dbReference type="EnsemblMetazoa" id="XP_014261927.1"/>
    </source>
</evidence>
<name>A0A8I6SCL8_CIMLE</name>
<sequence length="150" mass="16798">MDVDCAKLIKYNRGLACAVDCLRSDAHSLMSDALSVKPGSKPPLYPREKAFLLAKNCACNGPATLSSGNYICLKCCNNPCCCCPNKLMYCPPVPDGDCRVKTDFFYLRQMPKGCTDYTGKEEFIYAHDLGTVEMCRPRNSYGEWTRTCRY</sequence>
<reference evidence="1" key="1">
    <citation type="submission" date="2022-01" db="UniProtKB">
        <authorList>
            <consortium name="EnsemblMetazoa"/>
        </authorList>
    </citation>
    <scope>IDENTIFICATION</scope>
</reference>
<dbReference type="OrthoDB" id="10342388at2759"/>
<dbReference type="Proteomes" id="UP000494040">
    <property type="component" value="Unassembled WGS sequence"/>
</dbReference>
<keyword evidence="2" id="KW-1185">Reference proteome</keyword>
<protein>
    <submittedName>
        <fullName evidence="1">Uncharacterized protein</fullName>
    </submittedName>
</protein>
<organism evidence="1 2">
    <name type="scientific">Cimex lectularius</name>
    <name type="common">Bed bug</name>
    <name type="synonym">Acanthia lectularia</name>
    <dbReference type="NCBI Taxonomy" id="79782"/>
    <lineage>
        <taxon>Eukaryota</taxon>
        <taxon>Metazoa</taxon>
        <taxon>Ecdysozoa</taxon>
        <taxon>Arthropoda</taxon>
        <taxon>Hexapoda</taxon>
        <taxon>Insecta</taxon>
        <taxon>Pterygota</taxon>
        <taxon>Neoptera</taxon>
        <taxon>Paraneoptera</taxon>
        <taxon>Hemiptera</taxon>
        <taxon>Heteroptera</taxon>
        <taxon>Panheteroptera</taxon>
        <taxon>Cimicomorpha</taxon>
        <taxon>Cimicidae</taxon>
        <taxon>Cimex</taxon>
    </lineage>
</organism>
<dbReference type="KEGG" id="clec:106674015"/>
<dbReference type="AlphaFoldDB" id="A0A8I6SCL8"/>
<dbReference type="EnsemblMetazoa" id="XM_014406441.1">
    <property type="protein sequence ID" value="XP_014261927.1"/>
    <property type="gene ID" value="LOC106674015"/>
</dbReference>
<accession>A0A8I6SCL8</accession>